<evidence type="ECO:0000256" key="2">
    <source>
        <dbReference type="SAM" id="MobiDB-lite"/>
    </source>
</evidence>
<feature type="compositionally biased region" description="Low complexity" evidence="2">
    <location>
        <begin position="989"/>
        <end position="1017"/>
    </location>
</feature>
<feature type="compositionally biased region" description="Low complexity" evidence="2">
    <location>
        <begin position="1308"/>
        <end position="1329"/>
    </location>
</feature>
<feature type="region of interest" description="Disordered" evidence="2">
    <location>
        <begin position="135"/>
        <end position="166"/>
    </location>
</feature>
<evidence type="ECO:0000313" key="4">
    <source>
        <dbReference type="Proteomes" id="UP000009168"/>
    </source>
</evidence>
<dbReference type="InParanoid" id="Q22CI6"/>
<feature type="region of interest" description="Disordered" evidence="2">
    <location>
        <begin position="305"/>
        <end position="337"/>
    </location>
</feature>
<feature type="compositionally biased region" description="Low complexity" evidence="2">
    <location>
        <begin position="61"/>
        <end position="111"/>
    </location>
</feature>
<feature type="region of interest" description="Disordered" evidence="2">
    <location>
        <begin position="1136"/>
        <end position="1155"/>
    </location>
</feature>
<feature type="compositionally biased region" description="Low complexity" evidence="2">
    <location>
        <begin position="661"/>
        <end position="678"/>
    </location>
</feature>
<gene>
    <name evidence="3" type="ORF">TTHERM_01043230</name>
</gene>
<dbReference type="OMA" id="YIKWNIT"/>
<organism evidence="3 4">
    <name type="scientific">Tetrahymena thermophila (strain SB210)</name>
    <dbReference type="NCBI Taxonomy" id="312017"/>
    <lineage>
        <taxon>Eukaryota</taxon>
        <taxon>Sar</taxon>
        <taxon>Alveolata</taxon>
        <taxon>Ciliophora</taxon>
        <taxon>Intramacronucleata</taxon>
        <taxon>Oligohymenophorea</taxon>
        <taxon>Hymenostomatida</taxon>
        <taxon>Tetrahymenina</taxon>
        <taxon>Tetrahymenidae</taxon>
        <taxon>Tetrahymena</taxon>
    </lineage>
</organism>
<feature type="compositionally biased region" description="Polar residues" evidence="2">
    <location>
        <begin position="305"/>
        <end position="319"/>
    </location>
</feature>
<feature type="compositionally biased region" description="Polar residues" evidence="2">
    <location>
        <begin position="743"/>
        <end position="769"/>
    </location>
</feature>
<feature type="region of interest" description="Disordered" evidence="2">
    <location>
        <begin position="580"/>
        <end position="602"/>
    </location>
</feature>
<feature type="region of interest" description="Disordered" evidence="2">
    <location>
        <begin position="743"/>
        <end position="822"/>
    </location>
</feature>
<keyword evidence="1" id="KW-0175">Coiled coil</keyword>
<feature type="region of interest" description="Disordered" evidence="2">
    <location>
        <begin position="1306"/>
        <end position="1329"/>
    </location>
</feature>
<feature type="coiled-coil region" evidence="1">
    <location>
        <begin position="887"/>
        <end position="914"/>
    </location>
</feature>
<feature type="coiled-coil region" evidence="1">
    <location>
        <begin position="1379"/>
        <end position="1408"/>
    </location>
</feature>
<feature type="compositionally biased region" description="Polar residues" evidence="2">
    <location>
        <begin position="690"/>
        <end position="702"/>
    </location>
</feature>
<feature type="compositionally biased region" description="Polar residues" evidence="2">
    <location>
        <begin position="1413"/>
        <end position="1444"/>
    </location>
</feature>
<dbReference type="Proteomes" id="UP000009168">
    <property type="component" value="Unassembled WGS sequence"/>
</dbReference>
<name>Q22CI6_TETTS</name>
<feature type="compositionally biased region" description="Low complexity" evidence="2">
    <location>
        <begin position="1655"/>
        <end position="1669"/>
    </location>
</feature>
<dbReference type="eggNOG" id="ENOG502SRZM">
    <property type="taxonomic scope" value="Eukaryota"/>
</dbReference>
<feature type="region of interest" description="Disordered" evidence="2">
    <location>
        <begin position="989"/>
        <end position="1026"/>
    </location>
</feature>
<dbReference type="RefSeq" id="XP_001030669.1">
    <property type="nucleotide sequence ID" value="XM_001030669.1"/>
</dbReference>
<feature type="region of interest" description="Disordered" evidence="2">
    <location>
        <begin position="655"/>
        <end position="679"/>
    </location>
</feature>
<feature type="region of interest" description="Disordered" evidence="2">
    <location>
        <begin position="690"/>
        <end position="709"/>
    </location>
</feature>
<dbReference type="EMBL" id="GG662496">
    <property type="protein sequence ID" value="EAR83006.1"/>
    <property type="molecule type" value="Genomic_DNA"/>
</dbReference>
<accession>Q22CI6</accession>
<feature type="compositionally biased region" description="Low complexity" evidence="2">
    <location>
        <begin position="776"/>
        <end position="807"/>
    </location>
</feature>
<feature type="region of interest" description="Disordered" evidence="2">
    <location>
        <begin position="1655"/>
        <end position="1682"/>
    </location>
</feature>
<evidence type="ECO:0000256" key="1">
    <source>
        <dbReference type="SAM" id="Coils"/>
    </source>
</evidence>
<reference evidence="4" key="1">
    <citation type="journal article" date="2006" name="PLoS Biol.">
        <title>Macronuclear genome sequence of the ciliate Tetrahymena thermophila, a model eukaryote.</title>
        <authorList>
            <person name="Eisen J.A."/>
            <person name="Coyne R.S."/>
            <person name="Wu M."/>
            <person name="Wu D."/>
            <person name="Thiagarajan M."/>
            <person name="Wortman J.R."/>
            <person name="Badger J.H."/>
            <person name="Ren Q."/>
            <person name="Amedeo P."/>
            <person name="Jones K.M."/>
            <person name="Tallon L.J."/>
            <person name="Delcher A.L."/>
            <person name="Salzberg S.L."/>
            <person name="Silva J.C."/>
            <person name="Haas B.J."/>
            <person name="Majoros W.H."/>
            <person name="Farzad M."/>
            <person name="Carlton J.M."/>
            <person name="Smith R.K. Jr."/>
            <person name="Garg J."/>
            <person name="Pearlman R.E."/>
            <person name="Karrer K.M."/>
            <person name="Sun L."/>
            <person name="Manning G."/>
            <person name="Elde N.C."/>
            <person name="Turkewitz A.P."/>
            <person name="Asai D.J."/>
            <person name="Wilkes D.E."/>
            <person name="Wang Y."/>
            <person name="Cai H."/>
            <person name="Collins K."/>
            <person name="Stewart B.A."/>
            <person name="Lee S.R."/>
            <person name="Wilamowska K."/>
            <person name="Weinberg Z."/>
            <person name="Ruzzo W.L."/>
            <person name="Wloga D."/>
            <person name="Gaertig J."/>
            <person name="Frankel J."/>
            <person name="Tsao C.-C."/>
            <person name="Gorovsky M.A."/>
            <person name="Keeling P.J."/>
            <person name="Waller R.F."/>
            <person name="Patron N.J."/>
            <person name="Cherry J.M."/>
            <person name="Stover N.A."/>
            <person name="Krieger C.J."/>
            <person name="del Toro C."/>
            <person name="Ryder H.F."/>
            <person name="Williamson S.C."/>
            <person name="Barbeau R.A."/>
            <person name="Hamilton E.P."/>
            <person name="Orias E."/>
        </authorList>
    </citation>
    <scope>NUCLEOTIDE SEQUENCE [LARGE SCALE GENOMIC DNA]</scope>
    <source>
        <strain evidence="4">SB210</strain>
    </source>
</reference>
<feature type="region of interest" description="Disordered" evidence="2">
    <location>
        <begin position="61"/>
        <end position="117"/>
    </location>
</feature>
<keyword evidence="4" id="KW-1185">Reference proteome</keyword>
<feature type="compositionally biased region" description="Polar residues" evidence="2">
    <location>
        <begin position="808"/>
        <end position="822"/>
    </location>
</feature>
<feature type="region of interest" description="Disordered" evidence="2">
    <location>
        <begin position="1411"/>
        <end position="1450"/>
    </location>
</feature>
<sequence length="1927" mass="217711">MSAHQLNMISQDKQIGDYSSHKQNGQLVISSNQLQIKEGQNQMLLNENINSNFQLNKNSQQQLIGQSTGQQIQRFNNTTPNGGSSNSLSNQNNQVFQNQDNYNNSQNSNQQPSTINGNNYKVIKTYQKLGVAGGSSATNFSSQNTTQSSRKRGSQNQHQSQSQSQQQMLAAQQEIALIREQCIFCQKFTAYRSFGPLLNKALYSKYSSSQNYFYSKDINDILGNVSTKVVIRFRDLETYDEEEEFLKRFYHKNQQPVKMRDLTEYYKYHKDIPRLFMVSIGNVMNRYHDKRRRIEYQRIKKQLNFETSNNNNSEDSQLNTEEEDSNGNKASKKKEIPKECSNMLQELDVTLSFHQRMENKIKHINIDGTSNNQHISANYNGMNAFYMNQQPNKVYLQQQNRPQSNIFDMSSMMQKASNKNFFPAQAASYNGNSKIALQNQIQFNYYKAGEFGNENESSYQLSRILQSFQHNADDKYFYSIETSMSNMNNILNTQTDDLSFLSNQNIQFQQQTQPSRIQYPQNSINNKIVPTLNFSKNNKNTQNNMQPTLNEDVQSQIHSKNKQMAENAILNQKYQSILSQNQIKQQQQSSSSGSSNNYTSNSQQMLNPFQEIHSNLPNQKLSNIIQEQQIKMQKALLNNGMQLSSNNIDGIQKQSTNQLPSQQKIQQNISSSQSSSNSLVKQNNINSNLFIKQPSSSSNNNLGGKEGGLSIDKLASQSQSTTNQQKQTINAKQIMKVLTQNQNSSNNKNAGFSNSNQPVTATNSPQTSLIEKDSKQANSQQSQQAQIIDQLKVNNQVGNNQNTNNNQALTRNKSNQSISQKILQKRASDNIYSSASVNPLLQCSTRIPSTQKNSQNINAINQMPFQANNNQNSNNSTNISNNNMKKNEIDSNKQQQIERRYQTAERERIFSERKELNDKFSITNTINQLKQSEKQSPTIKIQQQNLLSSQQQSSQNQILQIMSQRQSKEQIYTQKQQQFEQYQLKQNVNNNNTPATTSNTSRPRSSLHQNSASQSSNPKHSTNKAQQVQINPLFQTLRQQNIQQTISNISSNVNSQINNMKCESMPSSSALNNQTIQNQQHSQLSSTLQFLTSQNSQNNLQFSQLQVISDGSSSPQQLFYQNQQPQLLLNDLQSHYHYSSPNTNNNPDKLHNNNGDLRIKKRKEGQTSLNVKGSSITGVSGLVGSSSNMNFSQLSQINQPNISQISQQVQQQQQQPQQSSRNHLKSQNSSQKKIKHSQHQAPQLDIQQQIQVQMNSNNNLLSQNSSSQQAPSISQTNFFNSKRNSQIQQLNPDLIKTQVYKTQSTFGNNQNQKNRSSSNPKQLKFPLNANNYNSNFINSGNVQIPKNQNFILQYDTNTPNSAALQSSIQQHSSQQQQQLANYQQQQQVIQLQQQQQQQQQQLQQVQQGKHQKSNSIAIQPGNNNIYKQSSVSSHTNFNSNHSQTSSQPNLLSSSLLNQLPQNMNVLNGINTQPASTKIPNSNSISNQANTGNGINSNNNFTQINLQLIKNYNTGSTNIINSNNQNSNDITNTLTIGTPVYQQSNQGMQKHSRTRSQELITNQMNIIGSSTARNNDNLNANQQQIMNNLPGGVSQINQVYEHKYHYNQPQSVRNKAERTTSTHFSDSIKRLIEQNTISSSSTTTNRTGSMISAQQFISSKQKSQIQSNQNLTNNSSKYYNQNMTNSPVSIRKNIMNSNNNNGNANNNNQNNLKKMNRIDTFAARVSNMINIFDPNQQNSQHVLTNLHNNSGGVNNINSTLSNFNTNQIPQTQQQLANNSNNLNHNINTTLNNNQVANNSNYTTQSNQVNIQNYPPSARINLNAKNSSIISHTGSLSRNNSPSKQKPIGELNIQQNQMTGSISPQMINSGSTGALQLNYQVPQNFIPSSTQSNTAQNLSQQISNSSRNASSQRGASKASQLIRYRQNNQ</sequence>
<dbReference type="HOGENOM" id="CLU_235273_0_0_1"/>
<feature type="region of interest" description="Disordered" evidence="2">
    <location>
        <begin position="1886"/>
        <end position="1927"/>
    </location>
</feature>
<proteinExistence type="predicted"/>
<feature type="compositionally biased region" description="Low complexity" evidence="2">
    <location>
        <begin position="1204"/>
        <end position="1220"/>
    </location>
</feature>
<dbReference type="GeneID" id="7844686"/>
<dbReference type="KEGG" id="tet:TTHERM_01043230"/>
<feature type="compositionally biased region" description="Polar residues" evidence="2">
    <location>
        <begin position="1670"/>
        <end position="1682"/>
    </location>
</feature>
<evidence type="ECO:0000313" key="3">
    <source>
        <dbReference type="EMBL" id="EAR83006.1"/>
    </source>
</evidence>
<feature type="region of interest" description="Disordered" evidence="2">
    <location>
        <begin position="1204"/>
        <end position="1244"/>
    </location>
</feature>
<protein>
    <submittedName>
        <fullName evidence="3">Uncharacterized protein</fullName>
    </submittedName>
</protein>